<evidence type="ECO:0000256" key="1">
    <source>
        <dbReference type="ARBA" id="ARBA00000707"/>
    </source>
</evidence>
<dbReference type="GeneID" id="102835206"/>
<keyword evidence="3" id="KW-0833">Ubl conjugation pathway</keyword>
<evidence type="ECO:0000256" key="4">
    <source>
        <dbReference type="ARBA" id="ARBA00022807"/>
    </source>
</evidence>
<dbReference type="OrthoDB" id="8928395at2759"/>
<sequence>MALAQQQFKGLCFRFRKWNTEMAVEGAPSYSQLRFLVEQHWYKQWEVYVQGRDQDSSTFPGCINNAQLFEDQVKWHLEKGLVEGEDYVLLPAAAWQYLVSWYGLKHSQPPIECKVVELPDIQKVEACPVELLLFQHSDTSILHTAQFNHTDSSVGES</sequence>
<reference evidence="7" key="1">
    <citation type="submission" date="2025-08" db="UniProtKB">
        <authorList>
            <consortium name="RefSeq"/>
        </authorList>
    </citation>
    <scope>IDENTIFICATION</scope>
    <source>
        <tissue evidence="7">Spleen</tissue>
    </source>
</reference>
<dbReference type="Pfam" id="PF06337">
    <property type="entry name" value="DUSP"/>
    <property type="match status" value="1"/>
</dbReference>
<organism evidence="6 7">
    <name type="scientific">Chrysochloris asiatica</name>
    <name type="common">Cape golden mole</name>
    <dbReference type="NCBI Taxonomy" id="185453"/>
    <lineage>
        <taxon>Eukaryota</taxon>
        <taxon>Metazoa</taxon>
        <taxon>Chordata</taxon>
        <taxon>Craniata</taxon>
        <taxon>Vertebrata</taxon>
        <taxon>Euteleostomi</taxon>
        <taxon>Mammalia</taxon>
        <taxon>Eutheria</taxon>
        <taxon>Afrotheria</taxon>
        <taxon>Chrysochloridae</taxon>
        <taxon>Chrysochlorinae</taxon>
        <taxon>Chrysochloris</taxon>
    </lineage>
</organism>
<evidence type="ECO:0000256" key="3">
    <source>
        <dbReference type="ARBA" id="ARBA00022786"/>
    </source>
</evidence>
<dbReference type="SMART" id="SM00695">
    <property type="entry name" value="DUSP"/>
    <property type="match status" value="1"/>
</dbReference>
<comment type="catalytic activity">
    <reaction evidence="1">
        <text>Thiol-dependent hydrolysis of ester, thioester, amide, peptide and isopeptide bonds formed by the C-terminal Gly of ubiquitin (a 76-residue protein attached to proteins as an intracellular targeting signal).</text>
        <dbReference type="EC" id="3.4.19.12"/>
    </reaction>
</comment>
<dbReference type="InterPro" id="IPR006615">
    <property type="entry name" value="Pept_C19_DUSP"/>
</dbReference>
<protein>
    <recommendedName>
        <fullName evidence="2">ubiquitinyl hydrolase 1</fullName>
        <ecNumber evidence="2">3.4.19.12</ecNumber>
    </recommendedName>
</protein>
<feature type="domain" description="DUSP" evidence="5">
    <location>
        <begin position="2"/>
        <end position="116"/>
    </location>
</feature>
<proteinExistence type="predicted"/>
<dbReference type="Gene3D" id="3.30.2230.10">
    <property type="entry name" value="DUSP-like"/>
    <property type="match status" value="1"/>
</dbReference>
<keyword evidence="4" id="KW-0645">Protease</keyword>
<name>A0A9B0TFA1_CHRAS</name>
<dbReference type="Proteomes" id="UP000504623">
    <property type="component" value="Unplaced"/>
</dbReference>
<dbReference type="EC" id="3.4.19.12" evidence="2"/>
<keyword evidence="4" id="KW-0788">Thiol protease</keyword>
<accession>A0A9B0TFA1</accession>
<evidence type="ECO:0000313" key="7">
    <source>
        <dbReference type="RefSeq" id="XP_006864351.1"/>
    </source>
</evidence>
<dbReference type="RefSeq" id="XP_006864351.1">
    <property type="nucleotide sequence ID" value="XM_006864289.1"/>
</dbReference>
<keyword evidence="6" id="KW-1185">Reference proteome</keyword>
<evidence type="ECO:0000256" key="2">
    <source>
        <dbReference type="ARBA" id="ARBA00012759"/>
    </source>
</evidence>
<dbReference type="InterPro" id="IPR035927">
    <property type="entry name" value="DUSP-like_sf"/>
</dbReference>
<dbReference type="PROSITE" id="PS51283">
    <property type="entry name" value="DUSP"/>
    <property type="match status" value="1"/>
</dbReference>
<keyword evidence="4" id="KW-0378">Hydrolase</keyword>
<gene>
    <name evidence="7" type="primary">LOC102835206</name>
</gene>
<evidence type="ECO:0000313" key="6">
    <source>
        <dbReference type="Proteomes" id="UP000504623"/>
    </source>
</evidence>
<dbReference type="SUPFAM" id="SSF143791">
    <property type="entry name" value="DUSP-like"/>
    <property type="match status" value="1"/>
</dbReference>
<dbReference type="AlphaFoldDB" id="A0A9B0TFA1"/>
<dbReference type="GO" id="GO:0004843">
    <property type="term" value="F:cysteine-type deubiquitinase activity"/>
    <property type="evidence" value="ECO:0007669"/>
    <property type="project" value="UniProtKB-EC"/>
</dbReference>
<evidence type="ECO:0000259" key="5">
    <source>
        <dbReference type="PROSITE" id="PS51283"/>
    </source>
</evidence>